<keyword evidence="9 13" id="KW-0472">Membrane</keyword>
<organism evidence="14 15">
    <name type="scientific">Oedothorax gibbosus</name>
    <dbReference type="NCBI Taxonomy" id="931172"/>
    <lineage>
        <taxon>Eukaryota</taxon>
        <taxon>Metazoa</taxon>
        <taxon>Ecdysozoa</taxon>
        <taxon>Arthropoda</taxon>
        <taxon>Chelicerata</taxon>
        <taxon>Arachnida</taxon>
        <taxon>Araneae</taxon>
        <taxon>Araneomorphae</taxon>
        <taxon>Entelegynae</taxon>
        <taxon>Araneoidea</taxon>
        <taxon>Linyphiidae</taxon>
        <taxon>Erigoninae</taxon>
        <taxon>Oedothorax</taxon>
    </lineage>
</organism>
<evidence type="ECO:0000256" key="2">
    <source>
        <dbReference type="ARBA" id="ARBA00007193"/>
    </source>
</evidence>
<keyword evidence="11 12" id="KW-0407">Ion channel</keyword>
<keyword evidence="5 12" id="KW-0812">Transmembrane</keyword>
<keyword evidence="8 12" id="KW-0406">Ion transport</keyword>
<dbReference type="EMBL" id="JAFNEN010000410">
    <property type="protein sequence ID" value="KAG8183694.1"/>
    <property type="molecule type" value="Genomic_DNA"/>
</dbReference>
<evidence type="ECO:0000256" key="3">
    <source>
        <dbReference type="ARBA" id="ARBA00022448"/>
    </source>
</evidence>
<comment type="similarity">
    <text evidence="2 12">Belongs to the amiloride-sensitive sodium channel (TC 1.A.6) family.</text>
</comment>
<evidence type="ECO:0000256" key="9">
    <source>
        <dbReference type="ARBA" id="ARBA00023136"/>
    </source>
</evidence>
<evidence type="ECO:0000313" key="14">
    <source>
        <dbReference type="EMBL" id="KAG8183694.1"/>
    </source>
</evidence>
<evidence type="ECO:0000256" key="7">
    <source>
        <dbReference type="ARBA" id="ARBA00023053"/>
    </source>
</evidence>
<evidence type="ECO:0000256" key="8">
    <source>
        <dbReference type="ARBA" id="ARBA00023065"/>
    </source>
</evidence>
<dbReference type="GO" id="GO:0015280">
    <property type="term" value="F:ligand-gated sodium channel activity"/>
    <property type="evidence" value="ECO:0007669"/>
    <property type="project" value="TreeGrafter"/>
</dbReference>
<dbReference type="Proteomes" id="UP000827092">
    <property type="component" value="Unassembled WGS sequence"/>
</dbReference>
<comment type="subcellular location">
    <subcellularLocation>
        <location evidence="1">Membrane</location>
        <topology evidence="1">Multi-pass membrane protein</topology>
    </subcellularLocation>
</comment>
<dbReference type="PANTHER" id="PTHR11690">
    <property type="entry name" value="AMILORIDE-SENSITIVE SODIUM CHANNEL-RELATED"/>
    <property type="match status" value="1"/>
</dbReference>
<keyword evidence="6 13" id="KW-1133">Transmembrane helix</keyword>
<keyword evidence="15" id="KW-1185">Reference proteome</keyword>
<evidence type="ECO:0000256" key="6">
    <source>
        <dbReference type="ARBA" id="ARBA00022989"/>
    </source>
</evidence>
<feature type="transmembrane region" description="Helical" evidence="13">
    <location>
        <begin position="191"/>
        <end position="214"/>
    </location>
</feature>
<comment type="caution">
    <text evidence="14">The sequence shown here is derived from an EMBL/GenBank/DDBJ whole genome shotgun (WGS) entry which is preliminary data.</text>
</comment>
<evidence type="ECO:0000256" key="5">
    <source>
        <dbReference type="ARBA" id="ARBA00022692"/>
    </source>
</evidence>
<sequence>SGPRPTVKDIGEMRKSRFDPQFCADFRGIFHLVKNSKKNEKILLPQPYKSNCTDYSKMWHENGGKGPVTEKMCKEKCKLEKSIRLHGCAERRIDYPHNETICLDPIPKFAKNARYDCAERCSSPCNIRQYDVQVQEANSEGNRRSCSKSSDLTFQLQLLGQYLYIRCATIVHIIFENLEITTFTYTPRFEAIGILSFIGGYVGLWLGISLLNVYDFFEKWIFRLLACCKKRLTKKRKRVASSTRFSSKEKERRINTIESGRYTPAYMQNVMHE</sequence>
<name>A0AAV6UHI8_9ARAC</name>
<evidence type="ECO:0000256" key="10">
    <source>
        <dbReference type="ARBA" id="ARBA00023201"/>
    </source>
</evidence>
<dbReference type="Pfam" id="PF00858">
    <property type="entry name" value="ASC"/>
    <property type="match status" value="1"/>
</dbReference>
<evidence type="ECO:0000256" key="1">
    <source>
        <dbReference type="ARBA" id="ARBA00004141"/>
    </source>
</evidence>
<gene>
    <name evidence="14" type="ORF">JTE90_028056</name>
</gene>
<accession>A0AAV6UHI8</accession>
<dbReference type="AlphaFoldDB" id="A0AAV6UHI8"/>
<dbReference type="Gene3D" id="1.10.287.770">
    <property type="entry name" value="YojJ-like"/>
    <property type="match status" value="1"/>
</dbReference>
<dbReference type="InterPro" id="IPR001873">
    <property type="entry name" value="ENaC"/>
</dbReference>
<keyword evidence="4 12" id="KW-0894">Sodium channel</keyword>
<evidence type="ECO:0000256" key="11">
    <source>
        <dbReference type="ARBA" id="ARBA00023303"/>
    </source>
</evidence>
<protein>
    <recommendedName>
        <fullName evidence="16">Amiloride-sensitive sodium channel alpha subunit</fullName>
    </recommendedName>
</protein>
<keyword evidence="10 12" id="KW-0739">Sodium transport</keyword>
<reference evidence="14 15" key="1">
    <citation type="journal article" date="2022" name="Nat. Ecol. Evol.">
        <title>A masculinizing supergene underlies an exaggerated male reproductive morph in a spider.</title>
        <authorList>
            <person name="Hendrickx F."/>
            <person name="De Corte Z."/>
            <person name="Sonet G."/>
            <person name="Van Belleghem S.M."/>
            <person name="Kostlbacher S."/>
            <person name="Vangestel C."/>
        </authorList>
    </citation>
    <scope>NUCLEOTIDE SEQUENCE [LARGE SCALE GENOMIC DNA]</scope>
    <source>
        <strain evidence="14">W744_W776</strain>
    </source>
</reference>
<evidence type="ECO:0000313" key="15">
    <source>
        <dbReference type="Proteomes" id="UP000827092"/>
    </source>
</evidence>
<keyword evidence="7" id="KW-0915">Sodium</keyword>
<evidence type="ECO:0000256" key="12">
    <source>
        <dbReference type="RuleBase" id="RU000679"/>
    </source>
</evidence>
<dbReference type="GO" id="GO:0005886">
    <property type="term" value="C:plasma membrane"/>
    <property type="evidence" value="ECO:0007669"/>
    <property type="project" value="TreeGrafter"/>
</dbReference>
<evidence type="ECO:0000256" key="13">
    <source>
        <dbReference type="SAM" id="Phobius"/>
    </source>
</evidence>
<evidence type="ECO:0008006" key="16">
    <source>
        <dbReference type="Google" id="ProtNLM"/>
    </source>
</evidence>
<evidence type="ECO:0000256" key="4">
    <source>
        <dbReference type="ARBA" id="ARBA00022461"/>
    </source>
</evidence>
<proteinExistence type="inferred from homology"/>
<feature type="non-terminal residue" evidence="14">
    <location>
        <position position="1"/>
    </location>
</feature>
<dbReference type="PANTHER" id="PTHR11690:SF248">
    <property type="entry name" value="PICKPOCKET 17, ISOFORM A"/>
    <property type="match status" value="1"/>
</dbReference>
<keyword evidence="3 12" id="KW-0813">Transport</keyword>